<dbReference type="AlphaFoldDB" id="A0A365QUS8"/>
<gene>
    <name evidence="1" type="ORF">DPV79_15945</name>
</gene>
<dbReference type="EMBL" id="QMFZ01000012">
    <property type="protein sequence ID" value="RBB38871.1"/>
    <property type="molecule type" value="Genomic_DNA"/>
</dbReference>
<proteinExistence type="predicted"/>
<organism evidence="1 2">
    <name type="scientific">Burkholderia reimsis</name>
    <dbReference type="NCBI Taxonomy" id="2234132"/>
    <lineage>
        <taxon>Bacteria</taxon>
        <taxon>Pseudomonadati</taxon>
        <taxon>Pseudomonadota</taxon>
        <taxon>Betaproteobacteria</taxon>
        <taxon>Burkholderiales</taxon>
        <taxon>Burkholderiaceae</taxon>
        <taxon>Burkholderia</taxon>
    </lineage>
</organism>
<accession>A0A365QUS8</accession>
<name>A0A365QUS8_9BURK</name>
<keyword evidence="2" id="KW-1185">Reference proteome</keyword>
<dbReference type="SUPFAM" id="SSF46785">
    <property type="entry name" value="Winged helix' DNA-binding domain"/>
    <property type="match status" value="1"/>
</dbReference>
<evidence type="ECO:0000313" key="2">
    <source>
        <dbReference type="Proteomes" id="UP000252458"/>
    </source>
</evidence>
<sequence length="90" mass="10218">MKQREMVEYRSPLSWTRVIDVLTENGNQGMTNKEIANVLDTDYARVRGLTLVMWEHGALSRVHVGETGGATFYFLPITEEVSDEERSTAL</sequence>
<dbReference type="InterPro" id="IPR036390">
    <property type="entry name" value="WH_DNA-bd_sf"/>
</dbReference>
<dbReference type="RefSeq" id="WP_113045861.1">
    <property type="nucleotide sequence ID" value="NZ_QMFZ01000012.1"/>
</dbReference>
<evidence type="ECO:0008006" key="3">
    <source>
        <dbReference type="Google" id="ProtNLM"/>
    </source>
</evidence>
<dbReference type="Proteomes" id="UP000252458">
    <property type="component" value="Unassembled WGS sequence"/>
</dbReference>
<reference evidence="1 2" key="1">
    <citation type="submission" date="2018-06" db="EMBL/GenBank/DDBJ databases">
        <title>Draft genome sequence of Burkholderia reimsis strain BE51 isolated from a French agricultural soil.</title>
        <authorList>
            <person name="Esmaeel Q."/>
        </authorList>
    </citation>
    <scope>NUCLEOTIDE SEQUENCE [LARGE SCALE GENOMIC DNA]</scope>
    <source>
        <strain evidence="1 2">BE51</strain>
    </source>
</reference>
<protein>
    <recommendedName>
        <fullName evidence="3">MarR family transcriptional regulator</fullName>
    </recommendedName>
</protein>
<comment type="caution">
    <text evidence="1">The sequence shown here is derived from an EMBL/GenBank/DDBJ whole genome shotgun (WGS) entry which is preliminary data.</text>
</comment>
<evidence type="ECO:0000313" key="1">
    <source>
        <dbReference type="EMBL" id="RBB38871.1"/>
    </source>
</evidence>